<dbReference type="SUPFAM" id="SSF51703">
    <property type="entry name" value="Cobalamin (vitamin B12)-dependent enzymes"/>
    <property type="match status" value="1"/>
</dbReference>
<reference evidence="2 3" key="1">
    <citation type="submission" date="2016-11" db="EMBL/GenBank/DDBJ databases">
        <authorList>
            <person name="Jaros S."/>
            <person name="Januszkiewicz K."/>
            <person name="Wedrychowicz H."/>
        </authorList>
    </citation>
    <scope>NUCLEOTIDE SEQUENCE [LARGE SCALE GENOMIC DNA]</scope>
    <source>
        <strain evidence="2 3">DSM 21425</strain>
    </source>
</reference>
<dbReference type="AlphaFoldDB" id="A0A1M6FMA6"/>
<keyword evidence="3" id="KW-1185">Reference proteome</keyword>
<protein>
    <submittedName>
        <fullName evidence="2">Heterodimeric methylmalonyl-CoA mutase small subunit</fullName>
    </submittedName>
</protein>
<dbReference type="CDD" id="cd03677">
    <property type="entry name" value="MM_CoA_mutase_beta"/>
    <property type="match status" value="1"/>
</dbReference>
<dbReference type="STRING" id="579105.SAMN04488096_106220"/>
<evidence type="ECO:0000313" key="2">
    <source>
        <dbReference type="EMBL" id="SHI98802.1"/>
    </source>
</evidence>
<dbReference type="PANTHER" id="PTHR48101">
    <property type="entry name" value="METHYLMALONYL-COA MUTASE, MITOCHONDRIAL-RELATED"/>
    <property type="match status" value="1"/>
</dbReference>
<evidence type="ECO:0000259" key="1">
    <source>
        <dbReference type="Pfam" id="PF01642"/>
    </source>
</evidence>
<dbReference type="InterPro" id="IPR006099">
    <property type="entry name" value="MeMalonylCoA_mutase_a/b_cat"/>
</dbReference>
<gene>
    <name evidence="2" type="ORF">SAMN04488096_106220</name>
</gene>
<dbReference type="RefSeq" id="WP_317041168.1">
    <property type="nucleotide sequence ID" value="NZ_FQYY01000006.1"/>
</dbReference>
<name>A0A1M6FMA6_9FLAO</name>
<proteinExistence type="predicted"/>
<dbReference type="Gene3D" id="3.20.20.240">
    <property type="entry name" value="Methylmalonyl-CoA mutase"/>
    <property type="match status" value="1"/>
</dbReference>
<sequence>MMTKKLFEDFTEVSEKEWKQKIQVDLKGAAYESLIFHTDEGIDVKPFYHQENFTKNHAPANPTNWYITEQFVINSKTTSQQLLESLKKGAEALWLIIPSSEINLSNLLTEIDLEKTPIFLDFQFLSPETPLQLREFLKNKKHQVSVSIDIVGHLSATGNWFSNQQEDFKILDNFILLNNIVSTTISIDTSIYQNAGANIVQQLAYALSHVNEYLNYLNKKSPEQLKNFKPTFKVTTGSNYFFEIAKLKALRQLYASLAKVYQISEEIDILAYPTKRNKTIYDYNVNMLRTTTESMSAILGGANWVCNVAYDEIYHHDNDFGRRIARNQLLVLKKESYFDKVANASEGSYYIEEITTQLAEKALDIFKDIEKAGGWITSLIEGTIQRKIKEQANKEEAQFNKVEKILVGTNKYQNMEDKMKGDLEKDPFLLKESRKTLIIPIIQKRLAEKNEQERLKKE</sequence>
<organism evidence="2 3">
    <name type="scientific">Mesonia phycicola</name>
    <dbReference type="NCBI Taxonomy" id="579105"/>
    <lineage>
        <taxon>Bacteria</taxon>
        <taxon>Pseudomonadati</taxon>
        <taxon>Bacteroidota</taxon>
        <taxon>Flavobacteriia</taxon>
        <taxon>Flavobacteriales</taxon>
        <taxon>Flavobacteriaceae</taxon>
        <taxon>Mesonia</taxon>
    </lineage>
</organism>
<dbReference type="EMBL" id="FQYY01000006">
    <property type="protein sequence ID" value="SHI98802.1"/>
    <property type="molecule type" value="Genomic_DNA"/>
</dbReference>
<feature type="domain" description="Methylmalonyl-CoA mutase alpha/beta chain catalytic" evidence="1">
    <location>
        <begin position="138"/>
        <end position="445"/>
    </location>
</feature>
<accession>A0A1M6FMA6</accession>
<dbReference type="PANTHER" id="PTHR48101:SF1">
    <property type="entry name" value="METHYLMALONYL-COA MUTASE, LARGE SUBUNIT"/>
    <property type="match status" value="1"/>
</dbReference>
<dbReference type="Proteomes" id="UP000184225">
    <property type="component" value="Unassembled WGS sequence"/>
</dbReference>
<dbReference type="GO" id="GO:0016866">
    <property type="term" value="F:intramolecular transferase activity"/>
    <property type="evidence" value="ECO:0007669"/>
    <property type="project" value="InterPro"/>
</dbReference>
<evidence type="ECO:0000313" key="3">
    <source>
        <dbReference type="Proteomes" id="UP000184225"/>
    </source>
</evidence>
<dbReference type="Pfam" id="PF01642">
    <property type="entry name" value="MM_CoA_mutase"/>
    <property type="match status" value="1"/>
</dbReference>
<dbReference type="InterPro" id="IPR016176">
    <property type="entry name" value="Cbl-dep_enz_cat"/>
</dbReference>
<dbReference type="GO" id="GO:0031419">
    <property type="term" value="F:cobalamin binding"/>
    <property type="evidence" value="ECO:0007669"/>
    <property type="project" value="InterPro"/>
</dbReference>